<dbReference type="EMBL" id="QOCW01000036">
    <property type="protein sequence ID" value="RBW67471.1"/>
    <property type="molecule type" value="Genomic_DNA"/>
</dbReference>
<sequence length="200" mass="23420">MKKEFPNNQKTDPIYAEKIPWRISIFPKEMTIQRIMIPLIMMLFFVSLSSLIPFCKVLAVEYEDTAQLLAFLRLEHNDQFKIMYTHSVHLTPVIETYHINSSDHIIQSELEYENFAIGMPSNASGEERFIHKNGKYYISNMNLSFPYIDVRVGRVIANHTIIYKKQAIPFKEFAGPGTWTRLKVKNVTLWQMMKGVEILE</sequence>
<gene>
    <name evidence="2" type="ORF">DS031_21955</name>
</gene>
<keyword evidence="1" id="KW-1133">Transmembrane helix</keyword>
<keyword evidence="1" id="KW-0472">Membrane</keyword>
<name>A0A366XU25_9BACI</name>
<feature type="transmembrane region" description="Helical" evidence="1">
    <location>
        <begin position="35"/>
        <end position="54"/>
    </location>
</feature>
<protein>
    <submittedName>
        <fullName evidence="2">DUF1850 domain-containing protein</fullName>
    </submittedName>
</protein>
<accession>A0A366XU25</accession>
<proteinExistence type="predicted"/>
<dbReference type="InterPro" id="IPR015001">
    <property type="entry name" value="DUF1850"/>
</dbReference>
<evidence type="ECO:0000256" key="1">
    <source>
        <dbReference type="SAM" id="Phobius"/>
    </source>
</evidence>
<dbReference type="RefSeq" id="WP_113808308.1">
    <property type="nucleotide sequence ID" value="NZ_QOCW01000036.1"/>
</dbReference>
<comment type="caution">
    <text evidence="2">The sequence shown here is derived from an EMBL/GenBank/DDBJ whole genome shotgun (WGS) entry which is preliminary data.</text>
</comment>
<evidence type="ECO:0000313" key="3">
    <source>
        <dbReference type="Proteomes" id="UP000253314"/>
    </source>
</evidence>
<dbReference type="OrthoDB" id="4304at2"/>
<keyword evidence="1" id="KW-0812">Transmembrane</keyword>
<keyword evidence="3" id="KW-1185">Reference proteome</keyword>
<evidence type="ECO:0000313" key="2">
    <source>
        <dbReference type="EMBL" id="RBW67471.1"/>
    </source>
</evidence>
<dbReference type="Pfam" id="PF08905">
    <property type="entry name" value="DUF1850"/>
    <property type="match status" value="1"/>
</dbReference>
<reference evidence="2 3" key="1">
    <citation type="submission" date="2018-07" db="EMBL/GenBank/DDBJ databases">
        <title>Lottiidibacillus patelloidae gen. nov., sp. nov., isolated from the intestinal tract of a marine limpet and the reclassification of B. taeanensis BH030017T, B. algicola KMM 3737T and B. hwajinpoensis SW-72T as genus Lottiidibacillus.</title>
        <authorList>
            <person name="Liu R."/>
            <person name="Huang Z."/>
        </authorList>
    </citation>
    <scope>NUCLEOTIDE SEQUENCE [LARGE SCALE GENOMIC DNA]</scope>
    <source>
        <strain evidence="2 3">BH030017</strain>
    </source>
</reference>
<organism evidence="2 3">
    <name type="scientific">Bacillus taeanensis</name>
    <dbReference type="NCBI Taxonomy" id="273032"/>
    <lineage>
        <taxon>Bacteria</taxon>
        <taxon>Bacillati</taxon>
        <taxon>Bacillota</taxon>
        <taxon>Bacilli</taxon>
        <taxon>Bacillales</taxon>
        <taxon>Bacillaceae</taxon>
        <taxon>Bacillus</taxon>
    </lineage>
</organism>
<dbReference type="Proteomes" id="UP000253314">
    <property type="component" value="Unassembled WGS sequence"/>
</dbReference>
<dbReference type="AlphaFoldDB" id="A0A366XU25"/>